<proteinExistence type="inferred from homology"/>
<dbReference type="GO" id="GO:0048813">
    <property type="term" value="P:dendrite morphogenesis"/>
    <property type="evidence" value="ECO:0007669"/>
    <property type="project" value="TreeGrafter"/>
</dbReference>
<dbReference type="InterPro" id="IPR039169">
    <property type="entry name" value="Abitram"/>
</dbReference>
<sequence>MAALEDFYFCPEKDTAFGKSIPPITSEFPSTHRPLVDRFFTRYYLVRQKTSEEHYLVLFHSNRICMVGLSGAHPAFAKGIEQVTCPILKKTDKQSTGEDRKRSAILQKDTTIAVVKCCDGTTYNVPSCVKGKLVEINQNVLQNPSLLSKEGYGYIAILLPKIDECDDIKASLLSYEEYSGKYSK</sequence>
<dbReference type="SUPFAM" id="SSF51230">
    <property type="entry name" value="Single hybrid motif"/>
    <property type="match status" value="1"/>
</dbReference>
<dbReference type="GO" id="GO:0030425">
    <property type="term" value="C:dendrite"/>
    <property type="evidence" value="ECO:0007669"/>
    <property type="project" value="TreeGrafter"/>
</dbReference>
<evidence type="ECO:0000256" key="2">
    <source>
        <dbReference type="ARBA" id="ARBA00019325"/>
    </source>
</evidence>
<accession>A0A7R8UQQ8</accession>
<evidence type="ECO:0000313" key="5">
    <source>
        <dbReference type="Proteomes" id="UP000594454"/>
    </source>
</evidence>
<dbReference type="GO" id="GO:0003785">
    <property type="term" value="F:actin monomer binding"/>
    <property type="evidence" value="ECO:0007669"/>
    <property type="project" value="TreeGrafter"/>
</dbReference>
<dbReference type="GO" id="GO:0030833">
    <property type="term" value="P:regulation of actin filament polymerization"/>
    <property type="evidence" value="ECO:0007669"/>
    <property type="project" value="TreeGrafter"/>
</dbReference>
<dbReference type="OrthoDB" id="48130at2759"/>
<dbReference type="EMBL" id="LR899011">
    <property type="protein sequence ID" value="CAD7085239.1"/>
    <property type="molecule type" value="Genomic_DNA"/>
</dbReference>
<dbReference type="Pfam" id="PF01597">
    <property type="entry name" value="GCV_H"/>
    <property type="match status" value="1"/>
</dbReference>
<dbReference type="AlphaFoldDB" id="A0A7R8UQQ8"/>
<dbReference type="GO" id="GO:0032433">
    <property type="term" value="C:filopodium tip"/>
    <property type="evidence" value="ECO:0007669"/>
    <property type="project" value="TreeGrafter"/>
</dbReference>
<dbReference type="InterPro" id="IPR033753">
    <property type="entry name" value="GCV_H/Fam206"/>
</dbReference>
<organism evidence="4 5">
    <name type="scientific">Hermetia illucens</name>
    <name type="common">Black soldier fly</name>
    <dbReference type="NCBI Taxonomy" id="343691"/>
    <lineage>
        <taxon>Eukaryota</taxon>
        <taxon>Metazoa</taxon>
        <taxon>Ecdysozoa</taxon>
        <taxon>Arthropoda</taxon>
        <taxon>Hexapoda</taxon>
        <taxon>Insecta</taxon>
        <taxon>Pterygota</taxon>
        <taxon>Neoptera</taxon>
        <taxon>Endopterygota</taxon>
        <taxon>Diptera</taxon>
        <taxon>Brachycera</taxon>
        <taxon>Stratiomyomorpha</taxon>
        <taxon>Stratiomyidae</taxon>
        <taxon>Hermetiinae</taxon>
        <taxon>Hermetia</taxon>
    </lineage>
</organism>
<dbReference type="OMA" id="GKACEDH"/>
<evidence type="ECO:0000313" key="4">
    <source>
        <dbReference type="EMBL" id="CAD7085239.1"/>
    </source>
</evidence>
<dbReference type="GO" id="GO:0005634">
    <property type="term" value="C:nucleus"/>
    <property type="evidence" value="ECO:0007669"/>
    <property type="project" value="TreeGrafter"/>
</dbReference>
<evidence type="ECO:0000256" key="1">
    <source>
        <dbReference type="ARBA" id="ARBA00010764"/>
    </source>
</evidence>
<dbReference type="PANTHER" id="PTHR13651">
    <property type="entry name" value="PROTEIN ABITRAM"/>
    <property type="match status" value="1"/>
</dbReference>
<keyword evidence="5" id="KW-1185">Reference proteome</keyword>
<dbReference type="GO" id="GO:0030027">
    <property type="term" value="C:lamellipodium"/>
    <property type="evidence" value="ECO:0007669"/>
    <property type="project" value="TreeGrafter"/>
</dbReference>
<dbReference type="FunCoup" id="A0A7R8UQQ8">
    <property type="interactions" value="819"/>
</dbReference>
<dbReference type="Proteomes" id="UP000594454">
    <property type="component" value="Chromosome 3"/>
</dbReference>
<dbReference type="GO" id="GO:0051489">
    <property type="term" value="P:regulation of filopodium assembly"/>
    <property type="evidence" value="ECO:0007669"/>
    <property type="project" value="TreeGrafter"/>
</dbReference>
<dbReference type="Gene3D" id="2.40.50.100">
    <property type="match status" value="1"/>
</dbReference>
<dbReference type="InterPro" id="IPR011053">
    <property type="entry name" value="Single_hybrid_motif"/>
</dbReference>
<comment type="similarity">
    <text evidence="1">Belongs to the ABITRAM family.</text>
</comment>
<dbReference type="InParanoid" id="A0A7R8UQQ8"/>
<name>A0A7R8UQQ8_HERIL</name>
<gene>
    <name evidence="4" type="ORF">HERILL_LOCUS8090</name>
</gene>
<reference evidence="4 5" key="1">
    <citation type="submission" date="2020-11" db="EMBL/GenBank/DDBJ databases">
        <authorList>
            <person name="Wallbank WR R."/>
            <person name="Pardo Diaz C."/>
            <person name="Kozak K."/>
            <person name="Martin S."/>
            <person name="Jiggins C."/>
            <person name="Moest M."/>
            <person name="Warren A I."/>
            <person name="Generalovic N T."/>
            <person name="Byers J.R.P. K."/>
            <person name="Montejo-Kovacevich G."/>
            <person name="Yen C E."/>
        </authorList>
    </citation>
    <scope>NUCLEOTIDE SEQUENCE [LARGE SCALE GENOMIC DNA]</scope>
</reference>
<evidence type="ECO:0000256" key="3">
    <source>
        <dbReference type="ARBA" id="ARBA00030463"/>
    </source>
</evidence>
<dbReference type="GO" id="GO:0051015">
    <property type="term" value="F:actin filament binding"/>
    <property type="evidence" value="ECO:0007669"/>
    <property type="project" value="TreeGrafter"/>
</dbReference>
<dbReference type="PANTHER" id="PTHR13651:SF0">
    <property type="entry name" value="PROTEIN ABITRAM"/>
    <property type="match status" value="1"/>
</dbReference>
<protein>
    <recommendedName>
        <fullName evidence="2">Protein Abitram</fullName>
    </recommendedName>
    <alternativeName>
        <fullName evidence="3">Actin-binding transcription modulator</fullName>
    </alternativeName>
</protein>